<gene>
    <name evidence="1" type="ORF">BDN72DRAFT_862079</name>
</gene>
<evidence type="ECO:0000313" key="2">
    <source>
        <dbReference type="Proteomes" id="UP000308600"/>
    </source>
</evidence>
<dbReference type="EMBL" id="ML208521">
    <property type="protein sequence ID" value="TFK63462.1"/>
    <property type="molecule type" value="Genomic_DNA"/>
</dbReference>
<sequence length="230" mass="25866">MSNWYRRRKVEDMLSGFIGDREPSAKATYGSGRVHHANAAPAYSPVGEAVSLDEKGKERVTVGLDLLDIDGNGLDVRSLLGWNQRPGRFGARAESPLQKDPLGNEVRVYYVWEEIVRLVVTRVEGSLDEAFALFRSCSFTEWVSRPRGILTLSNDQRGFSLVVQTQKDKSNGDRQGRSWTTRHHTTKGYVQSQGFGSPWEYLSAIEQKMATSAFEEFSGIDLQRNMGKED</sequence>
<organism evidence="1 2">
    <name type="scientific">Pluteus cervinus</name>
    <dbReference type="NCBI Taxonomy" id="181527"/>
    <lineage>
        <taxon>Eukaryota</taxon>
        <taxon>Fungi</taxon>
        <taxon>Dikarya</taxon>
        <taxon>Basidiomycota</taxon>
        <taxon>Agaricomycotina</taxon>
        <taxon>Agaricomycetes</taxon>
        <taxon>Agaricomycetidae</taxon>
        <taxon>Agaricales</taxon>
        <taxon>Pluteineae</taxon>
        <taxon>Pluteaceae</taxon>
        <taxon>Pluteus</taxon>
    </lineage>
</organism>
<name>A0ACD3AD04_9AGAR</name>
<dbReference type="Proteomes" id="UP000308600">
    <property type="component" value="Unassembled WGS sequence"/>
</dbReference>
<reference evidence="1 2" key="1">
    <citation type="journal article" date="2019" name="Nat. Ecol. Evol.">
        <title>Megaphylogeny resolves global patterns of mushroom evolution.</title>
        <authorList>
            <person name="Varga T."/>
            <person name="Krizsan K."/>
            <person name="Foldi C."/>
            <person name="Dima B."/>
            <person name="Sanchez-Garcia M."/>
            <person name="Sanchez-Ramirez S."/>
            <person name="Szollosi G.J."/>
            <person name="Szarkandi J.G."/>
            <person name="Papp V."/>
            <person name="Albert L."/>
            <person name="Andreopoulos W."/>
            <person name="Angelini C."/>
            <person name="Antonin V."/>
            <person name="Barry K.W."/>
            <person name="Bougher N.L."/>
            <person name="Buchanan P."/>
            <person name="Buyck B."/>
            <person name="Bense V."/>
            <person name="Catcheside P."/>
            <person name="Chovatia M."/>
            <person name="Cooper J."/>
            <person name="Damon W."/>
            <person name="Desjardin D."/>
            <person name="Finy P."/>
            <person name="Geml J."/>
            <person name="Haridas S."/>
            <person name="Hughes K."/>
            <person name="Justo A."/>
            <person name="Karasinski D."/>
            <person name="Kautmanova I."/>
            <person name="Kiss B."/>
            <person name="Kocsube S."/>
            <person name="Kotiranta H."/>
            <person name="LaButti K.M."/>
            <person name="Lechner B.E."/>
            <person name="Liimatainen K."/>
            <person name="Lipzen A."/>
            <person name="Lukacs Z."/>
            <person name="Mihaltcheva S."/>
            <person name="Morgado L.N."/>
            <person name="Niskanen T."/>
            <person name="Noordeloos M.E."/>
            <person name="Ohm R.A."/>
            <person name="Ortiz-Santana B."/>
            <person name="Ovrebo C."/>
            <person name="Racz N."/>
            <person name="Riley R."/>
            <person name="Savchenko A."/>
            <person name="Shiryaev A."/>
            <person name="Soop K."/>
            <person name="Spirin V."/>
            <person name="Szebenyi C."/>
            <person name="Tomsovsky M."/>
            <person name="Tulloss R.E."/>
            <person name="Uehling J."/>
            <person name="Grigoriev I.V."/>
            <person name="Vagvolgyi C."/>
            <person name="Papp T."/>
            <person name="Martin F.M."/>
            <person name="Miettinen O."/>
            <person name="Hibbett D.S."/>
            <person name="Nagy L.G."/>
        </authorList>
    </citation>
    <scope>NUCLEOTIDE SEQUENCE [LARGE SCALE GENOMIC DNA]</scope>
    <source>
        <strain evidence="1 2">NL-1719</strain>
    </source>
</reference>
<accession>A0ACD3AD04</accession>
<evidence type="ECO:0000313" key="1">
    <source>
        <dbReference type="EMBL" id="TFK63462.1"/>
    </source>
</evidence>
<keyword evidence="2" id="KW-1185">Reference proteome</keyword>
<protein>
    <submittedName>
        <fullName evidence="1">Uncharacterized protein</fullName>
    </submittedName>
</protein>
<proteinExistence type="predicted"/>